<dbReference type="InterPro" id="IPR011672">
    <property type="entry name" value="DUF1614"/>
</dbReference>
<dbReference type="STRING" id="999894.TDIS_0023"/>
<feature type="transmembrane region" description="Helical" evidence="1">
    <location>
        <begin position="44"/>
        <end position="62"/>
    </location>
</feature>
<keyword evidence="1" id="KW-0472">Membrane</keyword>
<proteinExistence type="predicted"/>
<evidence type="ECO:0000313" key="3">
    <source>
        <dbReference type="Proteomes" id="UP000078390"/>
    </source>
</evidence>
<accession>A0A179D5Y1</accession>
<sequence length="224" mass="23967">MLFFSPFTFLFVLALLVLLFLIFLLVHIGLITIAAGKIGLTPNQIFLFLLASLIGSHINIPLARIRRQVHPLEEEIVRFFGIPYRVPPLAGASYTVVALNLGGGLLPVLISLYLWFKQGFLVTPIFGIGLVAFVCYRLARPVPGVGIAIPLLIPPLVAAFFALLFAPEKSPAVAYISGTLGTLIGADLLHLKDITKIRAPVVSIGGAGTFDGIFLTGIVAVLLA</sequence>
<feature type="transmembrane region" description="Helical" evidence="1">
    <location>
        <begin position="146"/>
        <end position="166"/>
    </location>
</feature>
<feature type="transmembrane region" description="Helical" evidence="1">
    <location>
        <begin position="121"/>
        <end position="139"/>
    </location>
</feature>
<dbReference type="PATRIC" id="fig|999894.6.peg.23"/>
<keyword evidence="3" id="KW-1185">Reference proteome</keyword>
<keyword evidence="1" id="KW-1133">Transmembrane helix</keyword>
<feature type="transmembrane region" description="Helical" evidence="1">
    <location>
        <begin position="201"/>
        <end position="223"/>
    </location>
</feature>
<keyword evidence="1" id="KW-0812">Transmembrane</keyword>
<dbReference type="Proteomes" id="UP000078390">
    <property type="component" value="Unassembled WGS sequence"/>
</dbReference>
<feature type="transmembrane region" description="Helical" evidence="1">
    <location>
        <begin position="172"/>
        <end position="189"/>
    </location>
</feature>
<organism evidence="2 3">
    <name type="scientific">Thermosulfurimonas dismutans</name>
    <dbReference type="NCBI Taxonomy" id="999894"/>
    <lineage>
        <taxon>Bacteria</taxon>
        <taxon>Pseudomonadati</taxon>
        <taxon>Thermodesulfobacteriota</taxon>
        <taxon>Thermodesulfobacteria</taxon>
        <taxon>Thermodesulfobacteriales</taxon>
        <taxon>Thermodesulfobacteriaceae</taxon>
        <taxon>Thermosulfurimonas</taxon>
    </lineage>
</organism>
<reference evidence="2 3" key="1">
    <citation type="submission" date="2016-04" db="EMBL/GenBank/DDBJ databases">
        <title>Genome analysis of Thermosulfurimonas dismutans, the first thermophilic sulfur-disproportionating bacterium of the phylum Thermodesulfobacteria.</title>
        <authorList>
            <person name="Mardanov A.V."/>
            <person name="Beletsky A.V."/>
            <person name="Kadnikov V.V."/>
            <person name="Slobodkin A.I."/>
            <person name="Ravin N.V."/>
        </authorList>
    </citation>
    <scope>NUCLEOTIDE SEQUENCE [LARGE SCALE GENOMIC DNA]</scope>
    <source>
        <strain evidence="2 3">S95</strain>
    </source>
</reference>
<dbReference type="AlphaFoldDB" id="A0A179D5Y1"/>
<dbReference type="RefSeq" id="WP_068668063.1">
    <property type="nucleotide sequence ID" value="NZ_LWLG01000001.1"/>
</dbReference>
<dbReference type="Pfam" id="PF07758">
    <property type="entry name" value="DUF1614"/>
    <property type="match status" value="1"/>
</dbReference>
<dbReference type="EMBL" id="LWLG01000001">
    <property type="protein sequence ID" value="OAQ21505.1"/>
    <property type="molecule type" value="Genomic_DNA"/>
</dbReference>
<protein>
    <recommendedName>
        <fullName evidence="4">DUF1614 domain-containing protein</fullName>
    </recommendedName>
</protein>
<feature type="transmembrane region" description="Helical" evidence="1">
    <location>
        <begin position="94"/>
        <end position="115"/>
    </location>
</feature>
<evidence type="ECO:0008006" key="4">
    <source>
        <dbReference type="Google" id="ProtNLM"/>
    </source>
</evidence>
<comment type="caution">
    <text evidence="2">The sequence shown here is derived from an EMBL/GenBank/DDBJ whole genome shotgun (WGS) entry which is preliminary data.</text>
</comment>
<evidence type="ECO:0000256" key="1">
    <source>
        <dbReference type="SAM" id="Phobius"/>
    </source>
</evidence>
<gene>
    <name evidence="2" type="ORF">TDIS_0023</name>
</gene>
<evidence type="ECO:0000313" key="2">
    <source>
        <dbReference type="EMBL" id="OAQ21505.1"/>
    </source>
</evidence>
<name>A0A179D5Y1_9BACT</name>
<dbReference type="OrthoDB" id="9782559at2"/>